<dbReference type="Proteomes" id="UP001310248">
    <property type="component" value="Unassembled WGS sequence"/>
</dbReference>
<accession>A0ABU7G3F0</accession>
<gene>
    <name evidence="1" type="ORF">SNR37_003280</name>
</gene>
<evidence type="ECO:0000313" key="2">
    <source>
        <dbReference type="Proteomes" id="UP001310248"/>
    </source>
</evidence>
<keyword evidence="2" id="KW-1185">Reference proteome</keyword>
<dbReference type="EMBL" id="JAYDYW010000006">
    <property type="protein sequence ID" value="MEE1673853.1"/>
    <property type="molecule type" value="Genomic_DNA"/>
</dbReference>
<protein>
    <submittedName>
        <fullName evidence="1">Uncharacterized protein</fullName>
    </submittedName>
</protein>
<name>A0ABU7G3F0_9ALTE</name>
<proteinExistence type="predicted"/>
<evidence type="ECO:0000313" key="1">
    <source>
        <dbReference type="EMBL" id="MEE1673853.1"/>
    </source>
</evidence>
<reference evidence="2" key="1">
    <citation type="submission" date="2023-07" db="EMBL/GenBank/DDBJ databases">
        <title>Draft genome sequence of Agarivorans aestuarii strain ZMCS4, a CAZymes producing bacteria isolated from the marine brown algae Clodostephus spongiosus.</title>
        <authorList>
            <person name="Lorente B."/>
            <person name="Cabral C."/>
            <person name="Frias J."/>
            <person name="Faria J."/>
            <person name="Toubarro D."/>
        </authorList>
    </citation>
    <scope>NUCLEOTIDE SEQUENCE [LARGE SCALE GENOMIC DNA]</scope>
    <source>
        <strain evidence="2">ZMCS4</strain>
    </source>
</reference>
<comment type="caution">
    <text evidence="1">The sequence shown here is derived from an EMBL/GenBank/DDBJ whole genome shotgun (WGS) entry which is preliminary data.</text>
</comment>
<dbReference type="RefSeq" id="WP_329775090.1">
    <property type="nucleotide sequence ID" value="NZ_JAYDYW010000006.1"/>
</dbReference>
<sequence length="92" mass="10926">MLKKDPESLLKKRPALIHSENVKVASHVQREEGDWILHTLMIAGYDVPFIYKRKQRYQDLKGARVNLSYYPSHQLRAGFEFEIMKVVRLRRS</sequence>
<organism evidence="1 2">
    <name type="scientific">Agarivorans aestuarii</name>
    <dbReference type="NCBI Taxonomy" id="1563703"/>
    <lineage>
        <taxon>Bacteria</taxon>
        <taxon>Pseudomonadati</taxon>
        <taxon>Pseudomonadota</taxon>
        <taxon>Gammaproteobacteria</taxon>
        <taxon>Alteromonadales</taxon>
        <taxon>Alteromonadaceae</taxon>
        <taxon>Agarivorans</taxon>
    </lineage>
</organism>